<accession>A0AAV2N4W5</accession>
<keyword evidence="2" id="KW-1185">Reference proteome</keyword>
<dbReference type="EMBL" id="OZ034833">
    <property type="protein sequence ID" value="CAL1674733.1"/>
    <property type="molecule type" value="Genomic_DNA"/>
</dbReference>
<reference evidence="1" key="1">
    <citation type="submission" date="2024-04" db="EMBL/GenBank/DDBJ databases">
        <authorList>
            <consortium name="Molecular Ecology Group"/>
        </authorList>
    </citation>
    <scope>NUCLEOTIDE SEQUENCE</scope>
</reference>
<sequence length="76" mass="8830">MFRKMKHPKRYSSRTLAYTHSLDSERIILPAAREKVNDGFAALRHAFIALSLNHDKVHVHQNTESYTCIPSMSEKF</sequence>
<name>A0AAV2N4W5_9HYME</name>
<dbReference type="AlphaFoldDB" id="A0AAV2N4W5"/>
<proteinExistence type="predicted"/>
<organism evidence="1 2">
    <name type="scientific">Lasius platythorax</name>
    <dbReference type="NCBI Taxonomy" id="488582"/>
    <lineage>
        <taxon>Eukaryota</taxon>
        <taxon>Metazoa</taxon>
        <taxon>Ecdysozoa</taxon>
        <taxon>Arthropoda</taxon>
        <taxon>Hexapoda</taxon>
        <taxon>Insecta</taxon>
        <taxon>Pterygota</taxon>
        <taxon>Neoptera</taxon>
        <taxon>Endopterygota</taxon>
        <taxon>Hymenoptera</taxon>
        <taxon>Apocrita</taxon>
        <taxon>Aculeata</taxon>
        <taxon>Formicoidea</taxon>
        <taxon>Formicidae</taxon>
        <taxon>Formicinae</taxon>
        <taxon>Lasius</taxon>
        <taxon>Lasius</taxon>
    </lineage>
</organism>
<evidence type="ECO:0000313" key="2">
    <source>
        <dbReference type="Proteomes" id="UP001497644"/>
    </source>
</evidence>
<evidence type="ECO:0000313" key="1">
    <source>
        <dbReference type="EMBL" id="CAL1674733.1"/>
    </source>
</evidence>
<protein>
    <submittedName>
        <fullName evidence="1">Uncharacterized protein</fullName>
    </submittedName>
</protein>
<dbReference type="Proteomes" id="UP001497644">
    <property type="component" value="Chromosome 10"/>
</dbReference>
<gene>
    <name evidence="1" type="ORF">LPLAT_LOCUS1290</name>
</gene>